<dbReference type="SUPFAM" id="SSF82784">
    <property type="entry name" value="OsmC-like"/>
    <property type="match status" value="1"/>
</dbReference>
<evidence type="ECO:0000313" key="1">
    <source>
        <dbReference type="EMBL" id="NIA68169.1"/>
    </source>
</evidence>
<dbReference type="RefSeq" id="WP_167222496.1">
    <property type="nucleotide sequence ID" value="NZ_JAAQPH010000004.1"/>
</dbReference>
<dbReference type="Proteomes" id="UP000761264">
    <property type="component" value="Unassembled WGS sequence"/>
</dbReference>
<dbReference type="EMBL" id="JAAQPH010000004">
    <property type="protein sequence ID" value="NIA68169.1"/>
    <property type="molecule type" value="Genomic_DNA"/>
</dbReference>
<dbReference type="InterPro" id="IPR052707">
    <property type="entry name" value="OsmC_Ohr_Peroxiredoxin"/>
</dbReference>
<organism evidence="1 2">
    <name type="scientific">Pelagibius litoralis</name>
    <dbReference type="NCBI Taxonomy" id="374515"/>
    <lineage>
        <taxon>Bacteria</taxon>
        <taxon>Pseudomonadati</taxon>
        <taxon>Pseudomonadota</taxon>
        <taxon>Alphaproteobacteria</taxon>
        <taxon>Rhodospirillales</taxon>
        <taxon>Rhodovibrionaceae</taxon>
        <taxon>Pelagibius</taxon>
    </lineage>
</organism>
<dbReference type="Pfam" id="PF02566">
    <property type="entry name" value="OsmC"/>
    <property type="match status" value="1"/>
</dbReference>
<keyword evidence="2" id="KW-1185">Reference proteome</keyword>
<protein>
    <submittedName>
        <fullName evidence="1">OsmC family peroxiredoxin</fullName>
    </submittedName>
</protein>
<proteinExistence type="predicted"/>
<gene>
    <name evidence="1" type="ORF">HBA54_06155</name>
</gene>
<name>A0A967C423_9PROT</name>
<comment type="caution">
    <text evidence="1">The sequence shown here is derived from an EMBL/GenBank/DDBJ whole genome shotgun (WGS) entry which is preliminary data.</text>
</comment>
<evidence type="ECO:0000313" key="2">
    <source>
        <dbReference type="Proteomes" id="UP000761264"/>
    </source>
</evidence>
<dbReference type="Gene3D" id="3.30.300.20">
    <property type="match status" value="1"/>
</dbReference>
<dbReference type="PANTHER" id="PTHR42830">
    <property type="entry name" value="OSMOTICALLY INDUCIBLE FAMILY PROTEIN"/>
    <property type="match status" value="1"/>
</dbReference>
<dbReference type="AlphaFoldDB" id="A0A967C423"/>
<dbReference type="InterPro" id="IPR003718">
    <property type="entry name" value="OsmC/Ohr_fam"/>
</dbReference>
<dbReference type="PANTHER" id="PTHR42830:SF2">
    <property type="entry name" value="OSMC_OHR FAMILY PROTEIN"/>
    <property type="match status" value="1"/>
</dbReference>
<accession>A0A967C423</accession>
<sequence length="158" mass="17110">MPRGKDHHYTLQLTWTGAEAGPTRDYRVYSREYRVDFDGKPSMTGSADPAFKGDPKLHNPEELLLLALSSCHMLSYLALASLEGLVVTAYEDNASGTMVQEGRGGRFNKVTLRPKVTLAPGSDLARAETLHGDANRTCFIANSVNFPVGHEASVTTAG</sequence>
<dbReference type="InterPro" id="IPR015946">
    <property type="entry name" value="KH_dom-like_a/b"/>
</dbReference>
<dbReference type="InterPro" id="IPR036102">
    <property type="entry name" value="OsmC/Ohrsf"/>
</dbReference>
<reference evidence="1" key="1">
    <citation type="submission" date="2020-03" db="EMBL/GenBank/DDBJ databases">
        <title>Genome of Pelagibius litoralis DSM 21314T.</title>
        <authorList>
            <person name="Wang G."/>
        </authorList>
    </citation>
    <scope>NUCLEOTIDE SEQUENCE</scope>
    <source>
        <strain evidence="1">DSM 21314</strain>
    </source>
</reference>